<dbReference type="SUPFAM" id="SSF52096">
    <property type="entry name" value="ClpP/crotonase"/>
    <property type="match status" value="1"/>
</dbReference>
<comment type="similarity">
    <text evidence="1">Belongs to the enoyl-CoA hydratase/isomerase family.</text>
</comment>
<dbReference type="PANTHER" id="PTHR43802:SF1">
    <property type="entry name" value="IP11341P-RELATED"/>
    <property type="match status" value="1"/>
</dbReference>
<evidence type="ECO:0000256" key="2">
    <source>
        <dbReference type="SAM" id="MobiDB-lite"/>
    </source>
</evidence>
<proteinExistence type="inferred from homology"/>
<dbReference type="GO" id="GO:0004300">
    <property type="term" value="F:enoyl-CoA hydratase activity"/>
    <property type="evidence" value="ECO:0007669"/>
    <property type="project" value="UniProtKB-EC"/>
</dbReference>
<keyword evidence="3" id="KW-0456">Lyase</keyword>
<dbReference type="CDD" id="cd06558">
    <property type="entry name" value="crotonase-like"/>
    <property type="match status" value="1"/>
</dbReference>
<evidence type="ECO:0000313" key="3">
    <source>
        <dbReference type="EMBL" id="VAW08333.1"/>
    </source>
</evidence>
<gene>
    <name evidence="3" type="ORF">MNBD_ALPHA05-1619</name>
</gene>
<dbReference type="NCBIfam" id="NF006128">
    <property type="entry name" value="PRK08272.1"/>
    <property type="match status" value="1"/>
</dbReference>
<dbReference type="EC" id="4.2.1.17" evidence="3"/>
<reference evidence="3" key="1">
    <citation type="submission" date="2018-06" db="EMBL/GenBank/DDBJ databases">
        <authorList>
            <person name="Zhirakovskaya E."/>
        </authorList>
    </citation>
    <scope>NUCLEOTIDE SEQUENCE</scope>
</reference>
<dbReference type="AlphaFoldDB" id="A0A3B0SWF8"/>
<name>A0A3B0SWF8_9ZZZZ</name>
<dbReference type="Gene3D" id="3.90.226.10">
    <property type="entry name" value="2-enoyl-CoA Hydratase, Chain A, domain 1"/>
    <property type="match status" value="1"/>
</dbReference>
<dbReference type="EMBL" id="UOEH01000652">
    <property type="protein sequence ID" value="VAW08333.1"/>
    <property type="molecule type" value="Genomic_DNA"/>
</dbReference>
<organism evidence="3">
    <name type="scientific">hydrothermal vent metagenome</name>
    <dbReference type="NCBI Taxonomy" id="652676"/>
    <lineage>
        <taxon>unclassified sequences</taxon>
        <taxon>metagenomes</taxon>
        <taxon>ecological metagenomes</taxon>
    </lineage>
</organism>
<evidence type="ECO:0000256" key="1">
    <source>
        <dbReference type="ARBA" id="ARBA00005254"/>
    </source>
</evidence>
<sequence length="289" mass="31790">MSSAIRIGTEGAVRRLTLCRAKEYNTITPGFRDELSAALDDAENDDAIRVVLLDAEGPAFCAGYGLDWSARSGVIAEDDPGRVWDSVADLREIGRYAKTWARLHELAKPTIAAVSGWCIAGGTNIVFNADIIIAAESARFGYPPSRVWGVPEAPWTWVARLGLERTRRYMLTGDEFTGAQAAAWGAVQECVRDDALAEHATALAKRMAQVPLNQLQMIKLNLNEVARQMYDPAGSRLLGTLFDGVARHTQEGLDFVKRSEDAGFREAVRERDRPFGDYGERSVDGRKSK</sequence>
<dbReference type="PANTHER" id="PTHR43802">
    <property type="entry name" value="ENOYL-COA HYDRATASE"/>
    <property type="match status" value="1"/>
</dbReference>
<protein>
    <submittedName>
        <fullName evidence="3">Enoyl-CoA hydratase</fullName>
        <ecNumber evidence="3">4.2.1.17</ecNumber>
    </submittedName>
</protein>
<feature type="region of interest" description="Disordered" evidence="2">
    <location>
        <begin position="268"/>
        <end position="289"/>
    </location>
</feature>
<dbReference type="InterPro" id="IPR029045">
    <property type="entry name" value="ClpP/crotonase-like_dom_sf"/>
</dbReference>
<accession>A0A3B0SWF8</accession>
<dbReference type="InterPro" id="IPR001753">
    <property type="entry name" value="Enoyl-CoA_hydra/iso"/>
</dbReference>
<dbReference type="Pfam" id="PF00378">
    <property type="entry name" value="ECH_1"/>
    <property type="match status" value="1"/>
</dbReference>